<dbReference type="PANTHER" id="PTHR45266:SF3">
    <property type="entry name" value="OXALOACETATE DECARBOXYLASE ALPHA CHAIN"/>
    <property type="match status" value="1"/>
</dbReference>
<organism evidence="3 4">
    <name type="scientific">Chitinophaga pinensis (strain ATCC 43595 / DSM 2588 / LMG 13176 / NBRC 15968 / NCIMB 11800 / UQM 2034)</name>
    <dbReference type="NCBI Taxonomy" id="485918"/>
    <lineage>
        <taxon>Bacteria</taxon>
        <taxon>Pseudomonadati</taxon>
        <taxon>Bacteroidota</taxon>
        <taxon>Chitinophagia</taxon>
        <taxon>Chitinophagales</taxon>
        <taxon>Chitinophagaceae</taxon>
        <taxon>Chitinophaga</taxon>
    </lineage>
</organism>
<dbReference type="KEGG" id="cpi:Cpin_1419"/>
<dbReference type="RefSeq" id="WP_012789092.1">
    <property type="nucleotide sequence ID" value="NC_013132.1"/>
</dbReference>
<evidence type="ECO:0000259" key="2">
    <source>
        <dbReference type="PROSITE" id="PS50968"/>
    </source>
</evidence>
<evidence type="ECO:0000313" key="4">
    <source>
        <dbReference type="Proteomes" id="UP000002215"/>
    </source>
</evidence>
<dbReference type="Pfam" id="PF00364">
    <property type="entry name" value="Biotin_lipoyl"/>
    <property type="match status" value="1"/>
</dbReference>
<reference evidence="4" key="1">
    <citation type="submission" date="2009-08" db="EMBL/GenBank/DDBJ databases">
        <title>The complete genome of Chitinophaga pinensis DSM 2588.</title>
        <authorList>
            <consortium name="US DOE Joint Genome Institute (JGI-PGF)"/>
            <person name="Lucas S."/>
            <person name="Copeland A."/>
            <person name="Lapidus A."/>
            <person name="Glavina del Rio T."/>
            <person name="Dalin E."/>
            <person name="Tice H."/>
            <person name="Bruce D."/>
            <person name="Goodwin L."/>
            <person name="Pitluck S."/>
            <person name="Kyrpides N."/>
            <person name="Mavromatis K."/>
            <person name="Ivanova N."/>
            <person name="Mikhailova N."/>
            <person name="Sims D."/>
            <person name="Meinche L."/>
            <person name="Brettin T."/>
            <person name="Detter J.C."/>
            <person name="Han C."/>
            <person name="Larimer F."/>
            <person name="Land M."/>
            <person name="Hauser L."/>
            <person name="Markowitz V."/>
            <person name="Cheng J.-F."/>
            <person name="Hugenholtz P."/>
            <person name="Woyke T."/>
            <person name="Wu D."/>
            <person name="Spring S."/>
            <person name="Klenk H.-P."/>
            <person name="Eisen J.A."/>
        </authorList>
    </citation>
    <scope>NUCLEOTIDE SEQUENCE [LARGE SCALE GENOMIC DNA]</scope>
    <source>
        <strain evidence="4">ATCC 43595 / DSM 2588 / LMG 13176 / NBRC 15968 / NCIMB 11800 / UQM 2034</strain>
    </source>
</reference>
<dbReference type="Proteomes" id="UP000002215">
    <property type="component" value="Chromosome"/>
</dbReference>
<feature type="domain" description="Lipoyl-binding" evidence="2">
    <location>
        <begin position="84"/>
        <end position="166"/>
    </location>
</feature>
<gene>
    <name evidence="3" type="ordered locus">Cpin_1419</name>
</gene>
<dbReference type="OrthoDB" id="9812676at2"/>
<proteinExistence type="predicted"/>
<dbReference type="PANTHER" id="PTHR45266">
    <property type="entry name" value="OXALOACETATE DECARBOXYLASE ALPHA CHAIN"/>
    <property type="match status" value="1"/>
</dbReference>
<evidence type="ECO:0000313" key="3">
    <source>
        <dbReference type="EMBL" id="ACU58916.1"/>
    </source>
</evidence>
<dbReference type="AlphaFoldDB" id="A0A979G1D5"/>
<evidence type="ECO:0000256" key="1">
    <source>
        <dbReference type="ARBA" id="ARBA00023267"/>
    </source>
</evidence>
<dbReference type="InterPro" id="IPR050709">
    <property type="entry name" value="Biotin_Carboxyl_Carrier/Decarb"/>
</dbReference>
<dbReference type="FunFam" id="2.40.50.100:FF:000003">
    <property type="entry name" value="Acetyl-CoA carboxylase biotin carboxyl carrier protein"/>
    <property type="match status" value="1"/>
</dbReference>
<protein>
    <submittedName>
        <fullName evidence="3">Biotin/lipoyl attachment domain-containing protein</fullName>
    </submittedName>
</protein>
<name>A0A979G1D5_CHIPD</name>
<keyword evidence="1" id="KW-0092">Biotin</keyword>
<sequence>MIKAIVNGDLSFKVATDKYAVSCDEQPVNWSGISLPGGNHSVILNGKSYIAQVAKIDRDTKTVTIIIDQQEYEVAIEEPIDQLLAEMGMKDALSRKVNDLKAPMPGLVLKVLVEPGQSIKKGDPVLILEAMKMENVFKAATDAVVKEVKVKERTAVEKGEVLVILE</sequence>
<dbReference type="CDD" id="cd06850">
    <property type="entry name" value="biotinyl_domain"/>
    <property type="match status" value="1"/>
</dbReference>
<dbReference type="Gene3D" id="2.40.50.100">
    <property type="match status" value="1"/>
</dbReference>
<dbReference type="InterPro" id="IPR000089">
    <property type="entry name" value="Biotin_lipoyl"/>
</dbReference>
<dbReference type="PROSITE" id="PS50968">
    <property type="entry name" value="BIOTINYL_LIPOYL"/>
    <property type="match status" value="1"/>
</dbReference>
<dbReference type="InterPro" id="IPR011053">
    <property type="entry name" value="Single_hybrid_motif"/>
</dbReference>
<reference evidence="3 4" key="2">
    <citation type="journal article" date="2010" name="Stand. Genomic Sci.">
        <title>Complete genome sequence of Chitinophaga pinensis type strain (UQM 2034).</title>
        <authorList>
            <person name="Glavina Del Rio T."/>
            <person name="Abt B."/>
            <person name="Spring S."/>
            <person name="Lapidus A."/>
            <person name="Nolan M."/>
            <person name="Tice H."/>
            <person name="Copeland A."/>
            <person name="Cheng J.F."/>
            <person name="Chen F."/>
            <person name="Bruce D."/>
            <person name="Goodwin L."/>
            <person name="Pitluck S."/>
            <person name="Ivanova N."/>
            <person name="Mavromatis K."/>
            <person name="Mikhailova N."/>
            <person name="Pati A."/>
            <person name="Chen A."/>
            <person name="Palaniappan K."/>
            <person name="Land M."/>
            <person name="Hauser L."/>
            <person name="Chang Y.J."/>
            <person name="Jeffries C.D."/>
            <person name="Chain P."/>
            <person name="Saunders E."/>
            <person name="Detter J.C."/>
            <person name="Brettin T."/>
            <person name="Rohde M."/>
            <person name="Goker M."/>
            <person name="Bristow J."/>
            <person name="Eisen J.A."/>
            <person name="Markowitz V."/>
            <person name="Hugenholtz P."/>
            <person name="Kyrpides N.C."/>
            <person name="Klenk H.P."/>
            <person name="Lucas S."/>
        </authorList>
    </citation>
    <scope>NUCLEOTIDE SEQUENCE [LARGE SCALE GENOMIC DNA]</scope>
    <source>
        <strain evidence="4">ATCC 43595 / DSM 2588 / LMG 13176 / NBRC 15968 / NCIMB 11800 / UQM 2034</strain>
    </source>
</reference>
<dbReference type="SUPFAM" id="SSF51230">
    <property type="entry name" value="Single hybrid motif"/>
    <property type="match status" value="1"/>
</dbReference>
<dbReference type="EMBL" id="CP001699">
    <property type="protein sequence ID" value="ACU58916.1"/>
    <property type="molecule type" value="Genomic_DNA"/>
</dbReference>
<accession>A0A979G1D5</accession>